<dbReference type="Proteomes" id="UP000177932">
    <property type="component" value="Unassembled WGS sequence"/>
</dbReference>
<sequence>MNGLYDLFWGVLESEEGYIYTDTDLQKKEEGFYYELLNDFPNASSDELEASILQAEKACIEKKDGGKNPRIEKLRDFRNLGARRYTEALREMASRIGNRRVRYTPVCGGPEEDGVTPPPPKKLCSWW</sequence>
<gene>
    <name evidence="2" type="ORF">A2827_01700</name>
</gene>
<feature type="region of interest" description="Disordered" evidence="1">
    <location>
        <begin position="108"/>
        <end position="127"/>
    </location>
</feature>
<accession>A0A1G2H616</accession>
<evidence type="ECO:0000256" key="1">
    <source>
        <dbReference type="SAM" id="MobiDB-lite"/>
    </source>
</evidence>
<dbReference type="AlphaFoldDB" id="A0A1G2H616"/>
<name>A0A1G2H616_9BACT</name>
<evidence type="ECO:0000313" key="2">
    <source>
        <dbReference type="EMBL" id="OGZ57913.1"/>
    </source>
</evidence>
<dbReference type="EMBL" id="MHOD01000019">
    <property type="protein sequence ID" value="OGZ57913.1"/>
    <property type="molecule type" value="Genomic_DNA"/>
</dbReference>
<reference evidence="2 3" key="1">
    <citation type="journal article" date="2016" name="Nat. Commun.">
        <title>Thousands of microbial genomes shed light on interconnected biogeochemical processes in an aquifer system.</title>
        <authorList>
            <person name="Anantharaman K."/>
            <person name="Brown C.T."/>
            <person name="Hug L.A."/>
            <person name="Sharon I."/>
            <person name="Castelle C.J."/>
            <person name="Probst A.J."/>
            <person name="Thomas B.C."/>
            <person name="Singh A."/>
            <person name="Wilkins M.J."/>
            <person name="Karaoz U."/>
            <person name="Brodie E.L."/>
            <person name="Williams K.H."/>
            <person name="Hubbard S.S."/>
            <person name="Banfield J.F."/>
        </authorList>
    </citation>
    <scope>NUCLEOTIDE SEQUENCE [LARGE SCALE GENOMIC DNA]</scope>
</reference>
<comment type="caution">
    <text evidence="2">The sequence shown here is derived from an EMBL/GenBank/DDBJ whole genome shotgun (WGS) entry which is preliminary data.</text>
</comment>
<evidence type="ECO:0000313" key="3">
    <source>
        <dbReference type="Proteomes" id="UP000177932"/>
    </source>
</evidence>
<organism evidence="2 3">
    <name type="scientific">Candidatus Spechtbacteria bacterium RIFCSPHIGHO2_01_FULL_43_30</name>
    <dbReference type="NCBI Taxonomy" id="1802158"/>
    <lineage>
        <taxon>Bacteria</taxon>
        <taxon>Candidatus Spechtiibacteriota</taxon>
    </lineage>
</organism>
<proteinExistence type="predicted"/>
<protein>
    <submittedName>
        <fullName evidence="2">Uncharacterized protein</fullName>
    </submittedName>
</protein>